<evidence type="ECO:0000256" key="1">
    <source>
        <dbReference type="SAM" id="MobiDB-lite"/>
    </source>
</evidence>
<reference evidence="3" key="1">
    <citation type="submission" date="2022-11" db="UniProtKB">
        <authorList>
            <consortium name="WormBaseParasite"/>
        </authorList>
    </citation>
    <scope>IDENTIFICATION</scope>
</reference>
<feature type="region of interest" description="Disordered" evidence="1">
    <location>
        <begin position="1"/>
        <end position="22"/>
    </location>
</feature>
<dbReference type="WBParaSite" id="PEQ_0001275601-mRNA-1">
    <property type="protein sequence ID" value="PEQ_0001275601-mRNA-1"/>
    <property type="gene ID" value="PEQ_0001275601"/>
</dbReference>
<evidence type="ECO:0000313" key="2">
    <source>
        <dbReference type="Proteomes" id="UP000887564"/>
    </source>
</evidence>
<dbReference type="Proteomes" id="UP000887564">
    <property type="component" value="Unplaced"/>
</dbReference>
<sequence length="69" mass="7579">MEKNVNCGGTRKRKSERPVKLAVEDDAKAIKQSKDSCQNGEASIPLDLTNGKLDLKHSANAFNIEPRLV</sequence>
<proteinExistence type="predicted"/>
<protein>
    <submittedName>
        <fullName evidence="3">Uncharacterized protein</fullName>
    </submittedName>
</protein>
<keyword evidence="2" id="KW-1185">Reference proteome</keyword>
<organism evidence="2 3">
    <name type="scientific">Parascaris equorum</name>
    <name type="common">Equine roundworm</name>
    <dbReference type="NCBI Taxonomy" id="6256"/>
    <lineage>
        <taxon>Eukaryota</taxon>
        <taxon>Metazoa</taxon>
        <taxon>Ecdysozoa</taxon>
        <taxon>Nematoda</taxon>
        <taxon>Chromadorea</taxon>
        <taxon>Rhabditida</taxon>
        <taxon>Spirurina</taxon>
        <taxon>Ascaridomorpha</taxon>
        <taxon>Ascaridoidea</taxon>
        <taxon>Ascarididae</taxon>
        <taxon>Parascaris</taxon>
    </lineage>
</organism>
<name>A0A914SFG8_PAREQ</name>
<dbReference type="AlphaFoldDB" id="A0A914SFG8"/>
<accession>A0A914SFG8</accession>
<evidence type="ECO:0000313" key="3">
    <source>
        <dbReference type="WBParaSite" id="PEQ_0001275601-mRNA-1"/>
    </source>
</evidence>